<dbReference type="SUPFAM" id="SSF46785">
    <property type="entry name" value="Winged helix' DNA-binding domain"/>
    <property type="match status" value="1"/>
</dbReference>
<dbReference type="PROSITE" id="PS50995">
    <property type="entry name" value="HTH_MARR_2"/>
    <property type="match status" value="1"/>
</dbReference>
<keyword evidence="1" id="KW-0805">Transcription regulation</keyword>
<dbReference type="Pfam" id="PF01047">
    <property type="entry name" value="MarR"/>
    <property type="match status" value="1"/>
</dbReference>
<evidence type="ECO:0000256" key="3">
    <source>
        <dbReference type="ARBA" id="ARBA00023163"/>
    </source>
</evidence>
<evidence type="ECO:0000313" key="5">
    <source>
        <dbReference type="Proteomes" id="UP000031829"/>
    </source>
</evidence>
<dbReference type="InterPro" id="IPR036390">
    <property type="entry name" value="WH_DNA-bd_sf"/>
</dbReference>
<name>A0A0B6AN30_PRIM2</name>
<dbReference type="Proteomes" id="UP000031829">
    <property type="component" value="Chromosome"/>
</dbReference>
<dbReference type="RefSeq" id="WP_034649691.1">
    <property type="nucleotide sequence ID" value="NZ_BCVB01000001.1"/>
</dbReference>
<dbReference type="PRINTS" id="PR00598">
    <property type="entry name" value="HTHMARR"/>
</dbReference>
<accession>A0A0B6AN30</accession>
<dbReference type="AlphaFoldDB" id="A0A0B6AN30"/>
<dbReference type="EMBL" id="CP009920">
    <property type="protein sequence ID" value="AJI22013.1"/>
    <property type="molecule type" value="Genomic_DNA"/>
</dbReference>
<dbReference type="GO" id="GO:0003700">
    <property type="term" value="F:DNA-binding transcription factor activity"/>
    <property type="evidence" value="ECO:0007669"/>
    <property type="project" value="InterPro"/>
</dbReference>
<evidence type="ECO:0000256" key="1">
    <source>
        <dbReference type="ARBA" id="ARBA00023015"/>
    </source>
</evidence>
<sequence length="150" mass="17315">MNNLVFHELHQKSRLSIKEVNEVLKAYGLYSSQYSILFCLKRFGSMTQTEIWQYLNVEAPTVTRTLTRLEKSGWIVRKAGSDKRERIVYLSPQAKKKLPEIQQEIERLEENLLIALSDSEQDQLISLLKKICKSTEKGEMNDKPAGANLD</sequence>
<dbReference type="InterPro" id="IPR000835">
    <property type="entry name" value="HTH_MarR-typ"/>
</dbReference>
<keyword evidence="2" id="KW-0238">DNA-binding</keyword>
<reference evidence="4 5" key="1">
    <citation type="journal article" date="2015" name="Genome Announc.">
        <title>Complete genome sequences for 35 biothreat assay-relevant bacillus species.</title>
        <authorList>
            <person name="Johnson S.L."/>
            <person name="Daligault H.E."/>
            <person name="Davenport K.W."/>
            <person name="Jaissle J."/>
            <person name="Frey K.G."/>
            <person name="Ladner J.T."/>
            <person name="Broomall S.M."/>
            <person name="Bishop-Lilly K.A."/>
            <person name="Bruce D.C."/>
            <person name="Gibbons H.S."/>
            <person name="Coyne S.R."/>
            <person name="Lo C.C."/>
            <person name="Meincke L."/>
            <person name="Munk A.C."/>
            <person name="Koroleva G.I."/>
            <person name="Rosenzweig C.N."/>
            <person name="Palacios G.F."/>
            <person name="Redden C.L."/>
            <person name="Minogue T.D."/>
            <person name="Chain P.S."/>
        </authorList>
    </citation>
    <scope>NUCLEOTIDE SEQUENCE [LARGE SCALE GENOMIC DNA]</scope>
    <source>
        <strain evidence="5">ATCC 14581 / DSM 32 / JCM 2506 / NBRC 15308 / NCIMB 9376 / NCTC 10342 / NRRL B-14308 / VKM B-512</strain>
    </source>
</reference>
<evidence type="ECO:0000256" key="2">
    <source>
        <dbReference type="ARBA" id="ARBA00023125"/>
    </source>
</evidence>
<dbReference type="SMART" id="SM00347">
    <property type="entry name" value="HTH_MARR"/>
    <property type="match status" value="1"/>
</dbReference>
<dbReference type="PANTHER" id="PTHR42756:SF1">
    <property type="entry name" value="TRANSCRIPTIONAL REPRESSOR OF EMRAB OPERON"/>
    <property type="match status" value="1"/>
</dbReference>
<dbReference type="HOGENOM" id="CLU_083287_18_2_9"/>
<dbReference type="GO" id="GO:0003677">
    <property type="term" value="F:DNA binding"/>
    <property type="evidence" value="ECO:0007669"/>
    <property type="project" value="UniProtKB-KW"/>
</dbReference>
<gene>
    <name evidence="4" type="ORF">BG04_730</name>
</gene>
<dbReference type="Gene3D" id="1.10.10.10">
    <property type="entry name" value="Winged helix-like DNA-binding domain superfamily/Winged helix DNA-binding domain"/>
    <property type="match status" value="1"/>
</dbReference>
<dbReference type="PANTHER" id="PTHR42756">
    <property type="entry name" value="TRANSCRIPTIONAL REGULATOR, MARR"/>
    <property type="match status" value="1"/>
</dbReference>
<organism evidence="4 5">
    <name type="scientific">Priestia megaterium (strain ATCC 14581 / DSM 32 / CCUG 1817 / JCM 2506 / NBRC 15308 / NCIMB 9376 / NCTC 10342 / NRRL B-14308 / VKM B-512 / Ford 19)</name>
    <name type="common">Bacillus megaterium</name>
    <dbReference type="NCBI Taxonomy" id="1348623"/>
    <lineage>
        <taxon>Bacteria</taxon>
        <taxon>Bacillati</taxon>
        <taxon>Bacillota</taxon>
        <taxon>Bacilli</taxon>
        <taxon>Bacillales</taxon>
        <taxon>Bacillaceae</taxon>
        <taxon>Priestia</taxon>
    </lineage>
</organism>
<dbReference type="GeneID" id="93644219"/>
<keyword evidence="3" id="KW-0804">Transcription</keyword>
<dbReference type="InterPro" id="IPR036388">
    <property type="entry name" value="WH-like_DNA-bd_sf"/>
</dbReference>
<dbReference type="KEGG" id="bmeg:BG04_730"/>
<proteinExistence type="predicted"/>
<evidence type="ECO:0000313" key="4">
    <source>
        <dbReference type="EMBL" id="AJI22013.1"/>
    </source>
</evidence>
<protein>
    <submittedName>
        <fullName evidence="4">Uncharacterized protein</fullName>
    </submittedName>
</protein>